<sequence length="196" mass="21435">MKSYQADQLDDKTVYKLLSGSIVPRPIAWLTSQNSDGIVNVAPFSFFNVASANPPLLSVSFTADKDTLNNLLATKEAVVHLVNRDNVALMNETAALLPADVSEAEHFSLGLEPSKVVQVPSLTATTVRLETRLFQHLPLGETGHLVLLEVVHFSFADDILDESNFHIDLDKLNPIARLAGNTYAGLGDQFELIRPK</sequence>
<dbReference type="EMBL" id="LN774769">
    <property type="protein sequence ID" value="CEN29073.1"/>
    <property type="molecule type" value="Genomic_DNA"/>
</dbReference>
<dbReference type="SUPFAM" id="SSF50475">
    <property type="entry name" value="FMN-binding split barrel"/>
    <property type="match status" value="1"/>
</dbReference>
<evidence type="ECO:0000256" key="3">
    <source>
        <dbReference type="ARBA" id="ARBA00022643"/>
    </source>
</evidence>
<evidence type="ECO:0000256" key="2">
    <source>
        <dbReference type="ARBA" id="ARBA00022630"/>
    </source>
</evidence>
<keyword evidence="2" id="KW-0285">Flavoprotein</keyword>
<protein>
    <submittedName>
        <fullName evidence="6">Putative FMN-binding protein YwrF</fullName>
    </submittedName>
</protein>
<dbReference type="InterPro" id="IPR012349">
    <property type="entry name" value="Split_barrel_FMN-bd"/>
</dbReference>
<dbReference type="InterPro" id="IPR002563">
    <property type="entry name" value="Flavin_Rdtase-like_dom"/>
</dbReference>
<evidence type="ECO:0000313" key="6">
    <source>
        <dbReference type="EMBL" id="CEN29073.1"/>
    </source>
</evidence>
<dbReference type="KEGG" id="lpk:LACPI_1873"/>
<dbReference type="PANTHER" id="PTHR33798:SF5">
    <property type="entry name" value="FLAVIN REDUCTASE LIKE DOMAIN-CONTAINING PROTEIN"/>
    <property type="match status" value="1"/>
</dbReference>
<dbReference type="Pfam" id="PF01613">
    <property type="entry name" value="Flavin_Reduct"/>
    <property type="match status" value="1"/>
</dbReference>
<organism evidence="6 7">
    <name type="scientific">Pseudolactococcus piscium MKFS47</name>
    <dbReference type="NCBI Taxonomy" id="297352"/>
    <lineage>
        <taxon>Bacteria</taxon>
        <taxon>Bacillati</taxon>
        <taxon>Bacillota</taxon>
        <taxon>Bacilli</taxon>
        <taxon>Lactobacillales</taxon>
        <taxon>Streptococcaceae</taxon>
        <taxon>Pseudolactococcus</taxon>
    </lineage>
</organism>
<evidence type="ECO:0000256" key="4">
    <source>
        <dbReference type="ARBA" id="ARBA00038054"/>
    </source>
</evidence>
<dbReference type="GO" id="GO:0016646">
    <property type="term" value="F:oxidoreductase activity, acting on the CH-NH group of donors, NAD or NADP as acceptor"/>
    <property type="evidence" value="ECO:0007669"/>
    <property type="project" value="UniProtKB-ARBA"/>
</dbReference>
<gene>
    <name evidence="6" type="primary">ywrF</name>
    <name evidence="6" type="ORF">LACPI_1873</name>
</gene>
<accession>A0A0D6DZ67</accession>
<comment type="similarity">
    <text evidence="4">Belongs to the flavoredoxin family.</text>
</comment>
<dbReference type="GO" id="GO:0010181">
    <property type="term" value="F:FMN binding"/>
    <property type="evidence" value="ECO:0007669"/>
    <property type="project" value="InterPro"/>
</dbReference>
<evidence type="ECO:0000259" key="5">
    <source>
        <dbReference type="SMART" id="SM00903"/>
    </source>
</evidence>
<proteinExistence type="inferred from homology"/>
<dbReference type="HOGENOM" id="CLU_059021_3_1_9"/>
<reference evidence="7" key="1">
    <citation type="submission" date="2015-01" db="EMBL/GenBank/DDBJ databases">
        <authorList>
            <person name="Andreevskaya M."/>
        </authorList>
    </citation>
    <scope>NUCLEOTIDE SEQUENCE [LARGE SCALE GENOMIC DNA]</scope>
    <source>
        <strain evidence="7">MKFS47</strain>
    </source>
</reference>
<dbReference type="AlphaFoldDB" id="A0A0D6DZ67"/>
<feature type="domain" description="Flavin reductase like" evidence="5">
    <location>
        <begin position="20"/>
        <end position="167"/>
    </location>
</feature>
<dbReference type="Gene3D" id="2.30.110.10">
    <property type="entry name" value="Electron Transport, Fmn-binding Protein, Chain A"/>
    <property type="match status" value="1"/>
</dbReference>
<comment type="cofactor">
    <cofactor evidence="1">
        <name>FMN</name>
        <dbReference type="ChEBI" id="CHEBI:58210"/>
    </cofactor>
</comment>
<dbReference type="STRING" id="1364.LP2241_50229"/>
<evidence type="ECO:0000256" key="1">
    <source>
        <dbReference type="ARBA" id="ARBA00001917"/>
    </source>
</evidence>
<dbReference type="Proteomes" id="UP000033166">
    <property type="component" value="Chromosome I"/>
</dbReference>
<dbReference type="SMART" id="SM00903">
    <property type="entry name" value="Flavin_Reduct"/>
    <property type="match status" value="1"/>
</dbReference>
<dbReference type="PANTHER" id="PTHR33798">
    <property type="entry name" value="FLAVOPROTEIN OXYGENASE"/>
    <property type="match status" value="1"/>
</dbReference>
<name>A0A0D6DZ67_9LACT</name>
<dbReference type="RefSeq" id="WP_047916088.1">
    <property type="nucleotide sequence ID" value="NZ_LN774769.1"/>
</dbReference>
<keyword evidence="3" id="KW-0288">FMN</keyword>
<evidence type="ECO:0000313" key="7">
    <source>
        <dbReference type="Proteomes" id="UP000033166"/>
    </source>
</evidence>